<dbReference type="EC" id="2.5.1.74" evidence="9"/>
<keyword evidence="6 8" id="KW-1133">Transmembrane helix</keyword>
<dbReference type="UniPathway" id="UPA00079"/>
<evidence type="ECO:0000256" key="7">
    <source>
        <dbReference type="ARBA" id="ARBA00023136"/>
    </source>
</evidence>
<comment type="subcellular location">
    <subcellularLocation>
        <location evidence="1">Membrane</location>
        <topology evidence="1">Multi-pass membrane protein</topology>
    </subcellularLocation>
</comment>
<feature type="transmembrane region" description="Helical" evidence="8">
    <location>
        <begin position="92"/>
        <end position="110"/>
    </location>
</feature>
<dbReference type="InterPro" id="IPR044878">
    <property type="entry name" value="UbiA_sf"/>
</dbReference>
<comment type="pathway">
    <text evidence="2">Quinol/quinone metabolism; menaquinone biosynthesis.</text>
</comment>
<dbReference type="Gene3D" id="1.10.357.140">
    <property type="entry name" value="UbiA prenyltransferase"/>
    <property type="match status" value="1"/>
</dbReference>
<keyword evidence="4 9" id="KW-0808">Transferase</keyword>
<dbReference type="Proteomes" id="UP000439550">
    <property type="component" value="Unassembled WGS sequence"/>
</dbReference>
<keyword evidence="5 8" id="KW-0812">Transmembrane</keyword>
<dbReference type="GO" id="GO:0016020">
    <property type="term" value="C:membrane"/>
    <property type="evidence" value="ECO:0007669"/>
    <property type="project" value="UniProtKB-SubCell"/>
</dbReference>
<dbReference type="GO" id="GO:0009234">
    <property type="term" value="P:menaquinone biosynthetic process"/>
    <property type="evidence" value="ECO:0007669"/>
    <property type="project" value="UniProtKB-UniPathway"/>
</dbReference>
<evidence type="ECO:0000256" key="8">
    <source>
        <dbReference type="SAM" id="Phobius"/>
    </source>
</evidence>
<dbReference type="EMBL" id="WITJ01000007">
    <property type="protein sequence ID" value="MQW39448.1"/>
    <property type="molecule type" value="Genomic_DNA"/>
</dbReference>
<keyword evidence="3" id="KW-0474">Menaquinone biosynthesis</keyword>
<dbReference type="PIRSF" id="PIRSF005355">
    <property type="entry name" value="UBIAD1"/>
    <property type="match status" value="1"/>
</dbReference>
<evidence type="ECO:0000256" key="6">
    <source>
        <dbReference type="ARBA" id="ARBA00022989"/>
    </source>
</evidence>
<feature type="transmembrane region" description="Helical" evidence="8">
    <location>
        <begin position="222"/>
        <end position="242"/>
    </location>
</feature>
<keyword evidence="10" id="KW-1185">Reference proteome</keyword>
<evidence type="ECO:0000313" key="9">
    <source>
        <dbReference type="EMBL" id="MQW39448.1"/>
    </source>
</evidence>
<dbReference type="CDD" id="cd13962">
    <property type="entry name" value="PT_UbiA_UBIAD1"/>
    <property type="match status" value="1"/>
</dbReference>
<gene>
    <name evidence="9" type="ORF">GHI93_05775</name>
</gene>
<evidence type="ECO:0000256" key="2">
    <source>
        <dbReference type="ARBA" id="ARBA00004863"/>
    </source>
</evidence>
<feature type="transmembrane region" description="Helical" evidence="8">
    <location>
        <begin position="116"/>
        <end position="133"/>
    </location>
</feature>
<feature type="transmembrane region" description="Helical" evidence="8">
    <location>
        <begin position="145"/>
        <end position="163"/>
    </location>
</feature>
<dbReference type="Pfam" id="PF01040">
    <property type="entry name" value="UbiA"/>
    <property type="match status" value="1"/>
</dbReference>
<accession>A0A7X1Z7U7</accession>
<comment type="caution">
    <text evidence="9">The sequence shown here is derived from an EMBL/GenBank/DDBJ whole genome shotgun (WGS) entry which is preliminary data.</text>
</comment>
<evidence type="ECO:0000256" key="3">
    <source>
        <dbReference type="ARBA" id="ARBA00022428"/>
    </source>
</evidence>
<protein>
    <submittedName>
        <fullName evidence="9">1,4-dihydroxy-2-naphthoate polyprenyltransferase</fullName>
        <ecNumber evidence="9">2.5.1.74</ecNumber>
    </submittedName>
</protein>
<dbReference type="PANTHER" id="PTHR13929:SF0">
    <property type="entry name" value="UBIA PRENYLTRANSFERASE DOMAIN-CONTAINING PROTEIN 1"/>
    <property type="match status" value="1"/>
</dbReference>
<dbReference type="InterPro" id="IPR000537">
    <property type="entry name" value="UbiA_prenyltransferase"/>
</dbReference>
<dbReference type="OrthoDB" id="9767568at2"/>
<keyword evidence="7 8" id="KW-0472">Membrane</keyword>
<feature type="transmembrane region" description="Helical" evidence="8">
    <location>
        <begin position="169"/>
        <end position="189"/>
    </location>
</feature>
<evidence type="ECO:0000256" key="4">
    <source>
        <dbReference type="ARBA" id="ARBA00022679"/>
    </source>
</evidence>
<dbReference type="PANTHER" id="PTHR13929">
    <property type="entry name" value="1,4-DIHYDROXY-2-NAPHTHOATE OCTAPRENYLTRANSFERASE"/>
    <property type="match status" value="1"/>
</dbReference>
<evidence type="ECO:0000313" key="10">
    <source>
        <dbReference type="Proteomes" id="UP000439550"/>
    </source>
</evidence>
<feature type="transmembrane region" description="Helical" evidence="8">
    <location>
        <begin position="248"/>
        <end position="267"/>
    </location>
</feature>
<reference evidence="9 10" key="1">
    <citation type="submission" date="2019-10" db="EMBL/GenBank/DDBJ databases">
        <authorList>
            <person name="Dong K."/>
        </authorList>
    </citation>
    <scope>NUCLEOTIDE SEQUENCE [LARGE SCALE GENOMIC DNA]</scope>
    <source>
        <strain evidence="9 10">DSM 28960</strain>
    </source>
</reference>
<name>A0A7X1Z7U7_9LACT</name>
<evidence type="ECO:0000256" key="1">
    <source>
        <dbReference type="ARBA" id="ARBA00004141"/>
    </source>
</evidence>
<dbReference type="NCBIfam" id="NF004752">
    <property type="entry name" value="PRK06080.1-4"/>
    <property type="match status" value="1"/>
</dbReference>
<feature type="transmembrane region" description="Helical" evidence="8">
    <location>
        <begin position="37"/>
        <end position="55"/>
    </location>
</feature>
<dbReference type="InterPro" id="IPR026046">
    <property type="entry name" value="UBIAD1"/>
</dbReference>
<feature type="transmembrane region" description="Helical" evidence="8">
    <location>
        <begin position="279"/>
        <end position="300"/>
    </location>
</feature>
<dbReference type="GO" id="GO:0042371">
    <property type="term" value="P:vitamin K biosynthetic process"/>
    <property type="evidence" value="ECO:0007669"/>
    <property type="project" value="TreeGrafter"/>
</dbReference>
<dbReference type="AlphaFoldDB" id="A0A7X1Z7U7"/>
<sequence>MNVKVFAELIELKAKTASVFPFFMGLAYSLYHGNKVTLLPLFLYFIAMFLFNCFVDIWDNYNDYHNAIDTQDYQKNTNIIGREKLEMRMIKGLLAFFFFSSLGIGLVVAAMTGWEVFFLGLICYAVGIFYAGGPKPLSTLPIGEGLSGLTMGYLIFLICVFISSSREFVWSFTTIGETFLVALPSVLLISNLMLANNTCDLAEDEANERYTIVHYIGKKAALYWWCGAIVLAYGAIFAAVILHLISPVMLALVFLIPLIIKLAKPYLNAQNKRTTFICSVKILMIFSLLQALLMYVGLLFNF</sequence>
<dbReference type="RefSeq" id="WP_153496129.1">
    <property type="nucleotide sequence ID" value="NZ_CAXYUY010000007.1"/>
</dbReference>
<organism evidence="9 10">
    <name type="scientific">Lactococcus hircilactis</name>
    <dbReference type="NCBI Taxonomy" id="1494462"/>
    <lineage>
        <taxon>Bacteria</taxon>
        <taxon>Bacillati</taxon>
        <taxon>Bacillota</taxon>
        <taxon>Bacilli</taxon>
        <taxon>Lactobacillales</taxon>
        <taxon>Streptococcaceae</taxon>
        <taxon>Lactococcus</taxon>
    </lineage>
</organism>
<evidence type="ECO:0000256" key="5">
    <source>
        <dbReference type="ARBA" id="ARBA00022692"/>
    </source>
</evidence>
<dbReference type="GO" id="GO:0046428">
    <property type="term" value="F:1,4-dihydroxy-2-naphthoate polyprenyltransferase activity"/>
    <property type="evidence" value="ECO:0007669"/>
    <property type="project" value="UniProtKB-EC"/>
</dbReference>
<proteinExistence type="predicted"/>